<accession>A0AAV3FPF5</accession>
<organism evidence="1 2">
    <name type="scientific">Streptococcus canis FSL Z3-227</name>
    <dbReference type="NCBI Taxonomy" id="482234"/>
    <lineage>
        <taxon>Bacteria</taxon>
        <taxon>Bacillati</taxon>
        <taxon>Bacillota</taxon>
        <taxon>Bacilli</taxon>
        <taxon>Lactobacillales</taxon>
        <taxon>Streptococcaceae</taxon>
        <taxon>Streptococcus</taxon>
    </lineage>
</organism>
<comment type="caution">
    <text evidence="1">The sequence shown here is derived from an EMBL/GenBank/DDBJ whole genome shotgun (WGS) entry which is preliminary data.</text>
</comment>
<reference evidence="1 2" key="1">
    <citation type="journal article" date="2012" name="PLoS ONE">
        <title>Gene Repertoire Evolution of Streptococcus pyogenes Inferred from Phylogenomic Analysis with Streptococcus canis and Streptococcus dysgalactiae.</title>
        <authorList>
            <person name="Lefebure T."/>
            <person name="Richards V.P."/>
            <person name="Lang P."/>
            <person name="Pavinski-Bitar P."/>
            <person name="Stanhope M.J."/>
        </authorList>
    </citation>
    <scope>NUCLEOTIDE SEQUENCE [LARGE SCALE GENOMIC DNA]</scope>
    <source>
        <strain evidence="1 2">FSL Z3-227</strain>
    </source>
</reference>
<evidence type="ECO:0000313" key="1">
    <source>
        <dbReference type="EMBL" id="EIQ80985.1"/>
    </source>
</evidence>
<dbReference type="Proteomes" id="UP000004423">
    <property type="component" value="Unassembled WGS sequence"/>
</dbReference>
<dbReference type="EMBL" id="AIDX01000001">
    <property type="protein sequence ID" value="EIQ80985.1"/>
    <property type="molecule type" value="Genomic_DNA"/>
</dbReference>
<sequence length="43" mass="4548">MIAQTLFISFIILEVTEGGPLYDVPIVPQKTGGQGPAVFVTIS</sequence>
<protein>
    <submittedName>
        <fullName evidence="1">Uncharacterized protein</fullName>
    </submittedName>
</protein>
<proteinExistence type="predicted"/>
<dbReference type="AlphaFoldDB" id="A0AAV3FPF5"/>
<name>A0AAV3FPF5_STRCB</name>
<gene>
    <name evidence="1" type="ORF">SCAZ3_01060</name>
</gene>
<evidence type="ECO:0000313" key="2">
    <source>
        <dbReference type="Proteomes" id="UP000004423"/>
    </source>
</evidence>